<dbReference type="AlphaFoldDB" id="A0A4P6JZL2"/>
<gene>
    <name evidence="2" type="ORF">EPA93_37390</name>
</gene>
<proteinExistence type="predicted"/>
<sequence>MRIKVTNVYVDDQNRALRFYTEVLGFVKKTDVGKGQYRWLTVASPEEPDGTELQLALNDNPAARAYQQAIFQQGQPAAMFYTNDVKGDYERIKAYGTEFTLPPTDVTGSTIAVLNDTCGNLIQISQLARH</sequence>
<feature type="domain" description="VOC" evidence="1">
    <location>
        <begin position="2"/>
        <end position="127"/>
    </location>
</feature>
<keyword evidence="3" id="KW-1185">Reference proteome</keyword>
<dbReference type="SUPFAM" id="SSF54593">
    <property type="entry name" value="Glyoxalase/Bleomycin resistance protein/Dihydroxybiphenyl dioxygenase"/>
    <property type="match status" value="1"/>
</dbReference>
<evidence type="ECO:0000259" key="1">
    <source>
        <dbReference type="PROSITE" id="PS51819"/>
    </source>
</evidence>
<name>A0A4P6JZL2_KTERU</name>
<dbReference type="Gene3D" id="3.10.180.10">
    <property type="entry name" value="2,3-Dihydroxybiphenyl 1,2-Dioxygenase, domain 1"/>
    <property type="match status" value="1"/>
</dbReference>
<dbReference type="Pfam" id="PF00903">
    <property type="entry name" value="Glyoxalase"/>
    <property type="match status" value="1"/>
</dbReference>
<dbReference type="RefSeq" id="WP_129892409.1">
    <property type="nucleotide sequence ID" value="NZ_CP035758.1"/>
</dbReference>
<dbReference type="InterPro" id="IPR037523">
    <property type="entry name" value="VOC_core"/>
</dbReference>
<dbReference type="CDD" id="cd07263">
    <property type="entry name" value="VOC_like"/>
    <property type="match status" value="1"/>
</dbReference>
<dbReference type="KEGG" id="kbs:EPA93_37390"/>
<evidence type="ECO:0000313" key="3">
    <source>
        <dbReference type="Proteomes" id="UP000290365"/>
    </source>
</evidence>
<accession>A0A4P6JZL2</accession>
<dbReference type="PANTHER" id="PTHR36437">
    <property type="entry name" value="GLYOXALASE/BLEOMYCIN RESISTANCE PROTEIN/DIOXYGENASE"/>
    <property type="match status" value="1"/>
</dbReference>
<organism evidence="2 3">
    <name type="scientific">Ktedonosporobacter rubrisoli</name>
    <dbReference type="NCBI Taxonomy" id="2509675"/>
    <lineage>
        <taxon>Bacteria</taxon>
        <taxon>Bacillati</taxon>
        <taxon>Chloroflexota</taxon>
        <taxon>Ktedonobacteria</taxon>
        <taxon>Ktedonobacterales</taxon>
        <taxon>Ktedonosporobacteraceae</taxon>
        <taxon>Ktedonosporobacter</taxon>
    </lineage>
</organism>
<dbReference type="Proteomes" id="UP000290365">
    <property type="component" value="Chromosome"/>
</dbReference>
<dbReference type="PANTHER" id="PTHR36437:SF2">
    <property type="entry name" value="GLYOXALASE_BLEOMYCIN RESISTANCE PROTEIN_DIOXYGENASE"/>
    <property type="match status" value="1"/>
</dbReference>
<dbReference type="OrthoDB" id="9794917at2"/>
<dbReference type="EMBL" id="CP035758">
    <property type="protein sequence ID" value="QBD81348.1"/>
    <property type="molecule type" value="Genomic_DNA"/>
</dbReference>
<evidence type="ECO:0000313" key="2">
    <source>
        <dbReference type="EMBL" id="QBD81348.1"/>
    </source>
</evidence>
<dbReference type="InterPro" id="IPR004360">
    <property type="entry name" value="Glyas_Fos-R_dOase_dom"/>
</dbReference>
<protein>
    <submittedName>
        <fullName evidence="2">VOC family protein</fullName>
    </submittedName>
</protein>
<dbReference type="InterPro" id="IPR029068">
    <property type="entry name" value="Glyas_Bleomycin-R_OHBP_Dase"/>
</dbReference>
<dbReference type="PROSITE" id="PS51819">
    <property type="entry name" value="VOC"/>
    <property type="match status" value="1"/>
</dbReference>
<reference evidence="2 3" key="1">
    <citation type="submission" date="2019-01" db="EMBL/GenBank/DDBJ databases">
        <title>Ktedonosporobacter rubrisoli SCAWS-G2.</title>
        <authorList>
            <person name="Huang Y."/>
            <person name="Yan B."/>
        </authorList>
    </citation>
    <scope>NUCLEOTIDE SEQUENCE [LARGE SCALE GENOMIC DNA]</scope>
    <source>
        <strain evidence="2 3">SCAWS-G2</strain>
    </source>
</reference>